<dbReference type="GO" id="GO:0004622">
    <property type="term" value="F:phosphatidylcholine lysophospholipase activity"/>
    <property type="evidence" value="ECO:0007669"/>
    <property type="project" value="TreeGrafter"/>
</dbReference>
<dbReference type="Proteomes" id="UP000255008">
    <property type="component" value="Unassembled WGS sequence"/>
</dbReference>
<keyword evidence="2" id="KW-0378">Hydrolase</keyword>
<dbReference type="PROSITE" id="PS01098">
    <property type="entry name" value="LIPASE_GDSL_SER"/>
    <property type="match status" value="1"/>
</dbReference>
<evidence type="ECO:0000259" key="1">
    <source>
        <dbReference type="Pfam" id="PF13472"/>
    </source>
</evidence>
<protein>
    <submittedName>
        <fullName evidence="2">Esterase TesA</fullName>
        <ecNumber evidence="2">3.1.1.1</ecNumber>
    </submittedName>
</protein>
<evidence type="ECO:0000313" key="3">
    <source>
        <dbReference type="Proteomes" id="UP000255008"/>
    </source>
</evidence>
<evidence type="ECO:0000313" key="2">
    <source>
        <dbReference type="EMBL" id="SUD97253.1"/>
    </source>
</evidence>
<feature type="domain" description="SGNH hydrolase-type esterase" evidence="1">
    <location>
        <begin position="45"/>
        <end position="203"/>
    </location>
</feature>
<proteinExistence type="predicted"/>
<dbReference type="Pfam" id="PF13472">
    <property type="entry name" value="Lipase_GDSL_2"/>
    <property type="match status" value="1"/>
</dbReference>
<dbReference type="EC" id="3.1.1.1" evidence="2"/>
<accession>A0AAJ5D4Q4</accession>
<reference evidence="2 3" key="1">
    <citation type="submission" date="2018-06" db="EMBL/GenBank/DDBJ databases">
        <authorList>
            <consortium name="Pathogen Informatics"/>
            <person name="Doyle S."/>
        </authorList>
    </citation>
    <scope>NUCLEOTIDE SEQUENCE [LARGE SCALE GENOMIC DNA]</scope>
    <source>
        <strain evidence="2 3">NCTC10894</strain>
    </source>
</reference>
<gene>
    <name evidence="2" type="primary">tesA</name>
    <name evidence="2" type="ORF">NCTC10894_01608</name>
</gene>
<dbReference type="GO" id="GO:0006629">
    <property type="term" value="P:lipid metabolic process"/>
    <property type="evidence" value="ECO:0007669"/>
    <property type="project" value="InterPro"/>
</dbReference>
<dbReference type="Gene3D" id="3.40.50.1110">
    <property type="entry name" value="SGNH hydrolase"/>
    <property type="match status" value="1"/>
</dbReference>
<sequence length="226" mass="24296">MERVGSKRRSVKALVAALGCMAFGVLPVGQPAAAQEATTSRRIVVLGDSLSAGYGLAQGTGWVALLDKRIKERKLDYSVANASISGDTTAGGRSRLPAVLARERPAIVILELGANDALRGLSLASSETNLKAMIEASQAAGAKVLLVGMRIPPNYGPDYSERFFATFGKLAQQYHVPLVPFLLDGVVQRQDWFQEDRIHPVAAAQPVMLDNVWPKLEPLLKRGRGH</sequence>
<dbReference type="SUPFAM" id="SSF52266">
    <property type="entry name" value="SGNH hydrolase"/>
    <property type="match status" value="1"/>
</dbReference>
<dbReference type="AlphaFoldDB" id="A0AAJ5D4Q4"/>
<dbReference type="CDD" id="cd01822">
    <property type="entry name" value="Lysophospholipase_L1_like"/>
    <property type="match status" value="1"/>
</dbReference>
<dbReference type="EMBL" id="UGVE01000001">
    <property type="protein sequence ID" value="SUD97253.1"/>
    <property type="molecule type" value="Genomic_DNA"/>
</dbReference>
<dbReference type="InterPro" id="IPR051532">
    <property type="entry name" value="Ester_Hydrolysis_Enzymes"/>
</dbReference>
<dbReference type="PANTHER" id="PTHR30383:SF24">
    <property type="entry name" value="THIOESTERASE 1_PROTEASE 1_LYSOPHOSPHOLIPASE L1"/>
    <property type="match status" value="1"/>
</dbReference>
<organism evidence="2 3">
    <name type="scientific">Ralstonia mannitolilytica</name>
    <dbReference type="NCBI Taxonomy" id="105219"/>
    <lineage>
        <taxon>Bacteria</taxon>
        <taxon>Pseudomonadati</taxon>
        <taxon>Pseudomonadota</taxon>
        <taxon>Betaproteobacteria</taxon>
        <taxon>Burkholderiales</taxon>
        <taxon>Burkholderiaceae</taxon>
        <taxon>Ralstonia</taxon>
    </lineage>
</organism>
<dbReference type="InterPro" id="IPR013830">
    <property type="entry name" value="SGNH_hydro"/>
</dbReference>
<dbReference type="InterPro" id="IPR036514">
    <property type="entry name" value="SGNH_hydro_sf"/>
</dbReference>
<dbReference type="GO" id="GO:0106435">
    <property type="term" value="F:carboxylesterase activity"/>
    <property type="evidence" value="ECO:0007669"/>
    <property type="project" value="UniProtKB-EC"/>
</dbReference>
<dbReference type="InterPro" id="IPR008265">
    <property type="entry name" value="Lipase_GDSL_AS"/>
</dbReference>
<comment type="caution">
    <text evidence="2">The sequence shown here is derived from an EMBL/GenBank/DDBJ whole genome shotgun (WGS) entry which is preliminary data.</text>
</comment>
<dbReference type="PANTHER" id="PTHR30383">
    <property type="entry name" value="THIOESTERASE 1/PROTEASE 1/LYSOPHOSPHOLIPASE L1"/>
    <property type="match status" value="1"/>
</dbReference>
<name>A0AAJ5D4Q4_9RALS</name>